<organism evidence="3 4">
    <name type="scientific">Aspergillus felis</name>
    <dbReference type="NCBI Taxonomy" id="1287682"/>
    <lineage>
        <taxon>Eukaryota</taxon>
        <taxon>Fungi</taxon>
        <taxon>Dikarya</taxon>
        <taxon>Ascomycota</taxon>
        <taxon>Pezizomycotina</taxon>
        <taxon>Eurotiomycetes</taxon>
        <taxon>Eurotiomycetidae</taxon>
        <taxon>Eurotiales</taxon>
        <taxon>Aspergillaceae</taxon>
        <taxon>Aspergillus</taxon>
        <taxon>Aspergillus subgen. Fumigati</taxon>
    </lineage>
</organism>
<evidence type="ECO:0000256" key="2">
    <source>
        <dbReference type="SAM" id="MobiDB-lite"/>
    </source>
</evidence>
<evidence type="ECO:0008006" key="5">
    <source>
        <dbReference type="Google" id="ProtNLM"/>
    </source>
</evidence>
<evidence type="ECO:0000256" key="1">
    <source>
        <dbReference type="PROSITE-ProRule" id="PRU00023"/>
    </source>
</evidence>
<name>A0A8H6QKG2_9EURO</name>
<sequence>MARSDEWLFHPASLTTKEEAFVGRLRYPRLMIRRQQRESTAQSREAGSGSGRPSIGPGASVAVHSLAIDAVRRNSKVATLSFHTLPDPLSEGSKDQWKFALPSDEDEDTVDTKHTLILDTHFAGFTPLQHSEEDSCDVDVIAMSGLGGHAFDSFKERGGSFMWLRDALPLDFPNARILIYGYDTRLVRSSSFQNLTDLGRALQIDMKAIRVIAPRICTQTCTKIRRACGVFLLHGRGTLLQKMPLGVFRALLNSMLKSFPVDLSEVTLEFEDREKLFGSYEKGRWTWTEKELQESLFRVLTKGTKAHPVVIFVDALDESVALGSKSAFDEFLKKDNVQVTSNNSARARELEKSYLVDVNAKDKQGETPLTAAITLNAEEVIYKLLEVGAEHDNKDMLLASESGITALVNSFSFAWR</sequence>
<keyword evidence="1" id="KW-0040">ANK repeat</keyword>
<dbReference type="Proteomes" id="UP000654922">
    <property type="component" value="Unassembled WGS sequence"/>
</dbReference>
<comment type="caution">
    <text evidence="3">The sequence shown here is derived from an EMBL/GenBank/DDBJ whole genome shotgun (WGS) entry which is preliminary data.</text>
</comment>
<dbReference type="PROSITE" id="PS50297">
    <property type="entry name" value="ANK_REP_REGION"/>
    <property type="match status" value="1"/>
</dbReference>
<dbReference type="EMBL" id="JACBAE010000972">
    <property type="protein sequence ID" value="KAF7174333.1"/>
    <property type="molecule type" value="Genomic_DNA"/>
</dbReference>
<evidence type="ECO:0000313" key="3">
    <source>
        <dbReference type="EMBL" id="KAF7174333.1"/>
    </source>
</evidence>
<feature type="repeat" description="ANK" evidence="1">
    <location>
        <begin position="364"/>
        <end position="396"/>
    </location>
</feature>
<dbReference type="OrthoDB" id="4510739at2759"/>
<gene>
    <name evidence="3" type="ORF">CNMCM5623_006936</name>
</gene>
<dbReference type="AlphaFoldDB" id="A0A8H6QKG2"/>
<reference evidence="3" key="1">
    <citation type="submission" date="2020-06" db="EMBL/GenBank/DDBJ databases">
        <title>Draft genome sequences of strains closely related to Aspergillus parafelis and Aspergillus hiratsukae.</title>
        <authorList>
            <person name="Dos Santos R.A.C."/>
            <person name="Rivero-Menendez O."/>
            <person name="Steenwyk J.L."/>
            <person name="Mead M.E."/>
            <person name="Goldman G.H."/>
            <person name="Alastruey-Izquierdo A."/>
            <person name="Rokas A."/>
        </authorList>
    </citation>
    <scope>NUCLEOTIDE SEQUENCE</scope>
    <source>
        <strain evidence="3">CNM-CM5623</strain>
    </source>
</reference>
<proteinExistence type="predicted"/>
<dbReference type="PROSITE" id="PS50088">
    <property type="entry name" value="ANK_REPEAT"/>
    <property type="match status" value="1"/>
</dbReference>
<dbReference type="InterPro" id="IPR036770">
    <property type="entry name" value="Ankyrin_rpt-contain_sf"/>
</dbReference>
<evidence type="ECO:0000313" key="4">
    <source>
        <dbReference type="Proteomes" id="UP000654922"/>
    </source>
</evidence>
<feature type="region of interest" description="Disordered" evidence="2">
    <location>
        <begin position="33"/>
        <end position="58"/>
    </location>
</feature>
<accession>A0A8H6QKG2</accession>
<dbReference type="SUPFAM" id="SSF48403">
    <property type="entry name" value="Ankyrin repeat"/>
    <property type="match status" value="1"/>
</dbReference>
<protein>
    <recommendedName>
        <fullName evidence="5">Ankyrin repeat-containing protein</fullName>
    </recommendedName>
</protein>
<dbReference type="InterPro" id="IPR002110">
    <property type="entry name" value="Ankyrin_rpt"/>
</dbReference>
<dbReference type="Gene3D" id="1.25.40.20">
    <property type="entry name" value="Ankyrin repeat-containing domain"/>
    <property type="match status" value="1"/>
</dbReference>